<keyword evidence="1" id="KW-0812">Transmembrane</keyword>
<feature type="transmembrane region" description="Helical" evidence="1">
    <location>
        <begin position="171"/>
        <end position="192"/>
    </location>
</feature>
<evidence type="ECO:0000313" key="2">
    <source>
        <dbReference type="EMBL" id="TCT02628.1"/>
    </source>
</evidence>
<keyword evidence="1" id="KW-1133">Transmembrane helix</keyword>
<evidence type="ECO:0000313" key="3">
    <source>
        <dbReference type="Proteomes" id="UP000294664"/>
    </source>
</evidence>
<proteinExistence type="predicted"/>
<name>A0A4V2UX92_9HYPH</name>
<dbReference type="AlphaFoldDB" id="A0A4V2UX92"/>
<accession>A0A4V2UX92</accession>
<evidence type="ECO:0000256" key="1">
    <source>
        <dbReference type="SAM" id="Phobius"/>
    </source>
</evidence>
<protein>
    <submittedName>
        <fullName evidence="2">ABC-type transporter Mla subunit MlaD</fullName>
    </submittedName>
</protein>
<dbReference type="Proteomes" id="UP000294664">
    <property type="component" value="Unassembled WGS sequence"/>
</dbReference>
<feature type="transmembrane region" description="Helical" evidence="1">
    <location>
        <begin position="223"/>
        <end position="243"/>
    </location>
</feature>
<organism evidence="2 3">
    <name type="scientific">Aquabacter spiritensis</name>
    <dbReference type="NCBI Taxonomy" id="933073"/>
    <lineage>
        <taxon>Bacteria</taxon>
        <taxon>Pseudomonadati</taxon>
        <taxon>Pseudomonadota</taxon>
        <taxon>Alphaproteobacteria</taxon>
        <taxon>Hyphomicrobiales</taxon>
        <taxon>Xanthobacteraceae</taxon>
        <taxon>Aquabacter</taxon>
    </lineage>
</organism>
<keyword evidence="1" id="KW-0472">Membrane</keyword>
<comment type="caution">
    <text evidence="2">The sequence shown here is derived from an EMBL/GenBank/DDBJ whole genome shotgun (WGS) entry which is preliminary data.</text>
</comment>
<dbReference type="RefSeq" id="WP_165933803.1">
    <property type="nucleotide sequence ID" value="NZ_SMAI01000012.1"/>
</dbReference>
<dbReference type="EMBL" id="SMAI01000012">
    <property type="protein sequence ID" value="TCT02628.1"/>
    <property type="molecule type" value="Genomic_DNA"/>
</dbReference>
<reference evidence="2 3" key="1">
    <citation type="submission" date="2019-03" db="EMBL/GenBank/DDBJ databases">
        <title>Genomic Encyclopedia of Type Strains, Phase IV (KMG-IV): sequencing the most valuable type-strain genomes for metagenomic binning, comparative biology and taxonomic classification.</title>
        <authorList>
            <person name="Goeker M."/>
        </authorList>
    </citation>
    <scope>NUCLEOTIDE SEQUENCE [LARGE SCALE GENOMIC DNA]</scope>
    <source>
        <strain evidence="2 3">DSM 9035</strain>
    </source>
</reference>
<feature type="transmembrane region" description="Helical" evidence="1">
    <location>
        <begin position="59"/>
        <end position="80"/>
    </location>
</feature>
<keyword evidence="3" id="KW-1185">Reference proteome</keyword>
<sequence length="517" mass="55982">MQSGRVVDFDRLIAPMLSSNFYARLALGERLDWAFWGTWVKEGILGVAQIITRDFVPGLISLALLALLAVLSCAMGLSAYRRLRLLDKAARRVEAAGDSAGFQSQLHEIQSDIGRGSGEDARHLADSFAEYRETLIEPSRHGEGHVRNSVRPSAFFNLDDLHMGLAGWRMWPGLFVSIGLLCTFLGLIAALAQTQASLEAGGGDQAQMIAALEGLLRTASAKFIMSVTGLFCSIVFSVGYRFLSEKLERSVARLANSLEKRMDFVSLEALADKQLAAIQEQTAQQQLLNTQLIAELSKPLERITATGTEAIGGMVNELGQTLTARIGASLDKVAERIDGAADKLMELSSALGTTSEQFSATLGRSASALDTLVERIEAAAKQLVSAADSMNAASTPILDSARATADQARAMADGARNLVDAAKEAIDAERTIVVTSAKSIEELIRNFETRAKAYDGHLEKAFSTYLEQVQRTLGELRQHSDGVHDRYAEALQVLQAVIENARTFTPESEPPRERLPA</sequence>
<gene>
    <name evidence="2" type="ORF">EDC64_11262</name>
</gene>